<comment type="similarity">
    <text evidence="1">Belongs to the GSP E family.</text>
</comment>
<dbReference type="PANTHER" id="PTHR30258">
    <property type="entry name" value="TYPE II SECRETION SYSTEM PROTEIN GSPE-RELATED"/>
    <property type="match status" value="1"/>
</dbReference>
<protein>
    <recommendedName>
        <fullName evidence="4">Bacterial type II secretion system protein E domain-containing protein</fullName>
    </recommendedName>
</protein>
<evidence type="ECO:0000256" key="2">
    <source>
        <dbReference type="ARBA" id="ARBA00022741"/>
    </source>
</evidence>
<dbReference type="EMBL" id="BAAFGK010000005">
    <property type="protein sequence ID" value="GAB0058900.1"/>
    <property type="molecule type" value="Genomic_DNA"/>
</dbReference>
<dbReference type="PROSITE" id="PS00662">
    <property type="entry name" value="T2SP_E"/>
    <property type="match status" value="1"/>
</dbReference>
<name>A0ABQ0CDH9_9PROT</name>
<reference evidence="5 6" key="2">
    <citation type="submission" date="2024-09" db="EMBL/GenBank/DDBJ databases">
        <title>Draft genome sequence of Candidatus Magnetaquicoccaceae bacterium FCR-1.</title>
        <authorList>
            <person name="Shimoshige H."/>
            <person name="Shimamura S."/>
            <person name="Taoka A."/>
            <person name="Kobayashi H."/>
            <person name="Maekawa T."/>
        </authorList>
    </citation>
    <scope>NUCLEOTIDE SEQUENCE [LARGE SCALE GENOMIC DNA]</scope>
    <source>
        <strain evidence="5 6">FCR-1</strain>
    </source>
</reference>
<dbReference type="Gene3D" id="3.40.50.300">
    <property type="entry name" value="P-loop containing nucleotide triphosphate hydrolases"/>
    <property type="match status" value="1"/>
</dbReference>
<accession>A0ABQ0CDH9</accession>
<evidence type="ECO:0000259" key="4">
    <source>
        <dbReference type="PROSITE" id="PS00662"/>
    </source>
</evidence>
<evidence type="ECO:0000313" key="6">
    <source>
        <dbReference type="Proteomes" id="UP001628193"/>
    </source>
</evidence>
<keyword evidence="3" id="KW-0067">ATP-binding</keyword>
<reference evidence="5 6" key="1">
    <citation type="submission" date="2024-05" db="EMBL/GenBank/DDBJ databases">
        <authorList>
            <consortium name="Candidatus Magnetaquicoccaceae bacterium FCR-1 genome sequencing consortium"/>
            <person name="Shimoshige H."/>
            <person name="Shimamura S."/>
            <person name="Taoka A."/>
            <person name="Kobayashi H."/>
            <person name="Maekawa T."/>
        </authorList>
    </citation>
    <scope>NUCLEOTIDE SEQUENCE [LARGE SCALE GENOMIC DNA]</scope>
    <source>
        <strain evidence="5 6">FCR-1</strain>
    </source>
</reference>
<keyword evidence="2" id="KW-0547">Nucleotide-binding</keyword>
<evidence type="ECO:0000313" key="5">
    <source>
        <dbReference type="EMBL" id="GAB0058900.1"/>
    </source>
</evidence>
<dbReference type="Proteomes" id="UP001628193">
    <property type="component" value="Unassembled WGS sequence"/>
</dbReference>
<keyword evidence="6" id="KW-1185">Reference proteome</keyword>
<organism evidence="5 6">
    <name type="scientific">Candidatus Magnetaquiglobus chichijimensis</name>
    <dbReference type="NCBI Taxonomy" id="3141448"/>
    <lineage>
        <taxon>Bacteria</taxon>
        <taxon>Pseudomonadati</taxon>
        <taxon>Pseudomonadota</taxon>
        <taxon>Magnetococcia</taxon>
        <taxon>Magnetococcales</taxon>
        <taxon>Candidatus Magnetaquicoccaceae</taxon>
        <taxon>Candidatus Magnetaquiglobus</taxon>
    </lineage>
</organism>
<dbReference type="PANTHER" id="PTHR30258:SF2">
    <property type="entry name" value="COMG OPERON PROTEIN 1"/>
    <property type="match status" value="1"/>
</dbReference>
<dbReference type="Pfam" id="PF00437">
    <property type="entry name" value="T2SSE"/>
    <property type="match status" value="1"/>
</dbReference>
<dbReference type="InterPro" id="IPR001482">
    <property type="entry name" value="T2SS/T4SS_dom"/>
</dbReference>
<dbReference type="RefSeq" id="WP_420906619.1">
    <property type="nucleotide sequence ID" value="NZ_BAAFGK010000005.1"/>
</dbReference>
<dbReference type="SUPFAM" id="SSF52540">
    <property type="entry name" value="P-loop containing nucleoside triphosphate hydrolases"/>
    <property type="match status" value="1"/>
</dbReference>
<evidence type="ECO:0000256" key="1">
    <source>
        <dbReference type="ARBA" id="ARBA00006611"/>
    </source>
</evidence>
<proteinExistence type="inferred from homology"/>
<dbReference type="CDD" id="cd01129">
    <property type="entry name" value="PulE-GspE-like"/>
    <property type="match status" value="1"/>
</dbReference>
<feature type="domain" description="Bacterial type II secretion system protein E" evidence="4">
    <location>
        <begin position="404"/>
        <end position="418"/>
    </location>
</feature>
<comment type="caution">
    <text evidence="5">The sequence shown here is derived from an EMBL/GenBank/DDBJ whole genome shotgun (WGS) entry which is preliminary data.</text>
</comment>
<gene>
    <name evidence="5" type="ORF">SIID45300_03259</name>
</gene>
<sequence length="604" mass="68477">MTTLTEILSSDPSLRELLDLSQCHAWMQNGRKSLWSVLLHEEEPFREKLGPLFDQLKQVFLFDHYLVDHEDQKEDLINDLMSEISQPDWLTTEGSKFARILILSDLNVPADRVDALNTLKPGNHPQELPLRFIAEDPWDPRLRSWLRRKSGRRLLKGGLIRPALLRELLSMLATNTPTRKHTPGAIHIDPKEDFKTGGKHAFDAERKVKYFLAQAIRERASDIHLDPTDSDMQIRMRVDGLMREMDRIPRALHPELIAHIKILARMDVVEKRRPQDGSIEVNYLYQKFDIRTATYPTIHGEKMVMRILRRESAVQEMNDLGLSGAELLLLKKHVQEPHGLILVSGPTGSGKSTTLFTLLSAIDREERNIMTIEDPVEYRIAGAHQMRVNPKINLTFAEGLRAILRQDPDVIMVGEVRDSETAAMALQASLTGHLVFSTIHTNDAVGVVVRLLNIGIPAYLVASALNLVVAQRLVRLICPQCKKKLSADEMHEKLKKYEKYDDRLRAIGLKIPRAGAVWGEGCSHCRSTGYRGRRAVFELLPINATIQELILAPQCNEAAIRQAAIETCNMKPMVTFAKQLQEKDETTFEEILRVLGGDESVESI</sequence>
<dbReference type="Gene3D" id="3.30.450.90">
    <property type="match status" value="1"/>
</dbReference>
<evidence type="ECO:0000256" key="3">
    <source>
        <dbReference type="ARBA" id="ARBA00022840"/>
    </source>
</evidence>
<dbReference type="InterPro" id="IPR027417">
    <property type="entry name" value="P-loop_NTPase"/>
</dbReference>